<dbReference type="PANTHER" id="PTHR23179">
    <property type="entry name" value="T-CELL ACTIVATION RHO GTPASE ACTIVATING PROTEIN-RELATED"/>
    <property type="match status" value="1"/>
</dbReference>
<dbReference type="Gene3D" id="2.30.29.30">
    <property type="entry name" value="Pleckstrin-homology domain (PH domain)/Phosphotyrosine-binding domain (PTB)"/>
    <property type="match status" value="1"/>
</dbReference>
<dbReference type="Pfam" id="PF22286">
    <property type="entry name" value="RHG20_PH"/>
    <property type="match status" value="1"/>
</dbReference>
<accession>A0ABR1AVA5</accession>
<protein>
    <recommendedName>
        <fullName evidence="2">ARHGAP20 PH domain-containing protein</fullName>
    </recommendedName>
</protein>
<gene>
    <name evidence="3" type="ORF">RUM44_010350</name>
</gene>
<evidence type="ECO:0000259" key="2">
    <source>
        <dbReference type="Pfam" id="PF22286"/>
    </source>
</evidence>
<comment type="caution">
    <text evidence="3">The sequence shown here is derived from an EMBL/GenBank/DDBJ whole genome shotgun (WGS) entry which is preliminary data.</text>
</comment>
<feature type="compositionally biased region" description="Basic and acidic residues" evidence="1">
    <location>
        <begin position="111"/>
        <end position="124"/>
    </location>
</feature>
<dbReference type="SUPFAM" id="SSF50729">
    <property type="entry name" value="PH domain-like"/>
    <property type="match status" value="1"/>
</dbReference>
<evidence type="ECO:0000256" key="1">
    <source>
        <dbReference type="SAM" id="MobiDB-lite"/>
    </source>
</evidence>
<feature type="region of interest" description="Disordered" evidence="1">
    <location>
        <begin position="96"/>
        <end position="124"/>
    </location>
</feature>
<dbReference type="InterPro" id="IPR011993">
    <property type="entry name" value="PH-like_dom_sf"/>
</dbReference>
<evidence type="ECO:0000313" key="3">
    <source>
        <dbReference type="EMBL" id="KAK6627870.1"/>
    </source>
</evidence>
<feature type="region of interest" description="Disordered" evidence="1">
    <location>
        <begin position="29"/>
        <end position="61"/>
    </location>
</feature>
<evidence type="ECO:0000313" key="4">
    <source>
        <dbReference type="Proteomes" id="UP001359485"/>
    </source>
</evidence>
<keyword evidence="4" id="KW-1185">Reference proteome</keyword>
<dbReference type="InterPro" id="IPR047887">
    <property type="entry name" value="ARHGAP20_PH"/>
</dbReference>
<name>A0ABR1AVA5_POLSC</name>
<dbReference type="PANTHER" id="PTHR23179:SF3">
    <property type="entry name" value="RHO GTPASE-ACTIVATING PROTEIN 20"/>
    <property type="match status" value="1"/>
</dbReference>
<dbReference type="CDD" id="cd13319">
    <property type="entry name" value="PH_RARhoGAP"/>
    <property type="match status" value="1"/>
</dbReference>
<proteinExistence type="predicted"/>
<dbReference type="EMBL" id="JAWJWF010000045">
    <property type="protein sequence ID" value="KAK6627870.1"/>
    <property type="molecule type" value="Genomic_DNA"/>
</dbReference>
<organism evidence="3 4">
    <name type="scientific">Polyplax serrata</name>
    <name type="common">Common mouse louse</name>
    <dbReference type="NCBI Taxonomy" id="468196"/>
    <lineage>
        <taxon>Eukaryota</taxon>
        <taxon>Metazoa</taxon>
        <taxon>Ecdysozoa</taxon>
        <taxon>Arthropoda</taxon>
        <taxon>Hexapoda</taxon>
        <taxon>Insecta</taxon>
        <taxon>Pterygota</taxon>
        <taxon>Neoptera</taxon>
        <taxon>Paraneoptera</taxon>
        <taxon>Psocodea</taxon>
        <taxon>Troctomorpha</taxon>
        <taxon>Phthiraptera</taxon>
        <taxon>Anoplura</taxon>
        <taxon>Polyplacidae</taxon>
        <taxon>Polyplax</taxon>
    </lineage>
</organism>
<feature type="domain" description="ARHGAP20 PH" evidence="2">
    <location>
        <begin position="130"/>
        <end position="213"/>
    </location>
</feature>
<reference evidence="3 4" key="1">
    <citation type="submission" date="2023-09" db="EMBL/GenBank/DDBJ databases">
        <title>Genomes of two closely related lineages of the louse Polyplax serrata with different host specificities.</title>
        <authorList>
            <person name="Martinu J."/>
            <person name="Tarabai H."/>
            <person name="Stefka J."/>
            <person name="Hypsa V."/>
        </authorList>
    </citation>
    <scope>NUCLEOTIDE SEQUENCE [LARGE SCALE GENOMIC DNA]</scope>
    <source>
        <strain evidence="3">98ZLc_SE</strain>
    </source>
</reference>
<dbReference type="Proteomes" id="UP001359485">
    <property type="component" value="Unassembled WGS sequence"/>
</dbReference>
<sequence length="213" mass="24308">MFVQRLAQYEQYIQALLVEGRENEELARSKAEAKEVSGEAVKGRGKTAETEESYSGVKKGQEQSDLERIQDLFPGDALRLYDKDALTMRMKGLMRKRSTTASKLQRALSAKRTEPEEQSLPKDGQDKRVFLLETPVQFTTGVQSQERHLFLFNDLLLVAKARSGGNFKLKEKVRISEIWMTRCSMEDVIEVHKSQETSFVIGWPTTNVVATFR</sequence>